<name>A0AAW7Z0E5_9ALTE</name>
<dbReference type="SUPFAM" id="SSF158682">
    <property type="entry name" value="TerB-like"/>
    <property type="match status" value="1"/>
</dbReference>
<organism evidence="2 3">
    <name type="scientific">Alteromonas stellipolaris</name>
    <dbReference type="NCBI Taxonomy" id="233316"/>
    <lineage>
        <taxon>Bacteria</taxon>
        <taxon>Pseudomonadati</taxon>
        <taxon>Pseudomonadota</taxon>
        <taxon>Gammaproteobacteria</taxon>
        <taxon>Alteromonadales</taxon>
        <taxon>Alteromonadaceae</taxon>
        <taxon>Alteromonas/Salinimonas group</taxon>
        <taxon>Alteromonas</taxon>
    </lineage>
</organism>
<dbReference type="InterPro" id="IPR007791">
    <property type="entry name" value="DjlA_N"/>
</dbReference>
<sequence>MLKSLLQLFETKESEVQQKHTVELATAALLSEIMRADDNVTDSELNAYKTHLYKQFALSDDELKLLMEEGRTSAEDAVDLVQFTKIINQTCEEEQKRDILGGLWAIAYADNQLAPIEEHTIRRISDLLHVPHSHFIKAKLRVSPEN</sequence>
<dbReference type="RefSeq" id="WP_303538527.1">
    <property type="nucleotide sequence ID" value="NZ_JAUOQI010000008.1"/>
</dbReference>
<proteinExistence type="predicted"/>
<dbReference type="Pfam" id="PF05099">
    <property type="entry name" value="TerB"/>
    <property type="match status" value="1"/>
</dbReference>
<evidence type="ECO:0000259" key="1">
    <source>
        <dbReference type="Pfam" id="PF05099"/>
    </source>
</evidence>
<comment type="caution">
    <text evidence="2">The sequence shown here is derived from an EMBL/GenBank/DDBJ whole genome shotgun (WGS) entry which is preliminary data.</text>
</comment>
<dbReference type="CDD" id="cd07313">
    <property type="entry name" value="terB_like_2"/>
    <property type="match status" value="1"/>
</dbReference>
<reference evidence="2" key="1">
    <citation type="submission" date="2023-07" db="EMBL/GenBank/DDBJ databases">
        <title>Genome content predicts the carbon catabolic preferences of heterotrophic bacteria.</title>
        <authorList>
            <person name="Gralka M."/>
        </authorList>
    </citation>
    <scope>NUCLEOTIDE SEQUENCE</scope>
    <source>
        <strain evidence="2">F2M12</strain>
    </source>
</reference>
<protein>
    <submittedName>
        <fullName evidence="2">TerB family tellurite resistance protein</fullName>
    </submittedName>
</protein>
<dbReference type="Gene3D" id="1.10.3680.10">
    <property type="entry name" value="TerB-like"/>
    <property type="match status" value="1"/>
</dbReference>
<feature type="domain" description="Co-chaperone DjlA N-terminal" evidence="1">
    <location>
        <begin position="23"/>
        <end position="139"/>
    </location>
</feature>
<dbReference type="Proteomes" id="UP001170717">
    <property type="component" value="Unassembled WGS sequence"/>
</dbReference>
<dbReference type="AlphaFoldDB" id="A0AAW7Z0E5"/>
<evidence type="ECO:0000313" key="2">
    <source>
        <dbReference type="EMBL" id="MDO6578194.1"/>
    </source>
</evidence>
<gene>
    <name evidence="2" type="ORF">Q4527_12365</name>
</gene>
<dbReference type="EMBL" id="JAUOQI010000008">
    <property type="protein sequence ID" value="MDO6578194.1"/>
    <property type="molecule type" value="Genomic_DNA"/>
</dbReference>
<dbReference type="InterPro" id="IPR029024">
    <property type="entry name" value="TerB-like"/>
</dbReference>
<evidence type="ECO:0000313" key="3">
    <source>
        <dbReference type="Proteomes" id="UP001170717"/>
    </source>
</evidence>
<accession>A0AAW7Z0E5</accession>